<feature type="domain" description="VanZ-like" evidence="2">
    <location>
        <begin position="29"/>
        <end position="119"/>
    </location>
</feature>
<proteinExistence type="predicted"/>
<accession>A0A5B7TMM3</accession>
<keyword evidence="4" id="KW-1185">Reference proteome</keyword>
<reference evidence="3 4" key="1">
    <citation type="submission" date="2019-05" db="EMBL/GenBank/DDBJ databases">
        <title>Algicella ahnfeltiae gen. nov., sp. nov., a novel marine bacterium of the family Flavobacteriaceae isolated from a red alga.</title>
        <authorList>
            <person name="Nedashkovskaya O.I."/>
            <person name="Kukhlevskiy A.D."/>
            <person name="Kim S.-G."/>
            <person name="Zhukova N.V."/>
            <person name="Mikhailov V.V."/>
        </authorList>
    </citation>
    <scope>NUCLEOTIDE SEQUENCE [LARGE SCALE GENOMIC DNA]</scope>
    <source>
        <strain evidence="3 4">10Alg115</strain>
    </source>
</reference>
<evidence type="ECO:0000256" key="1">
    <source>
        <dbReference type="SAM" id="Phobius"/>
    </source>
</evidence>
<gene>
    <name evidence="3" type="ORF">FF125_03405</name>
</gene>
<dbReference type="EMBL" id="CP040749">
    <property type="protein sequence ID" value="QCX37528.1"/>
    <property type="molecule type" value="Genomic_DNA"/>
</dbReference>
<dbReference type="OrthoDB" id="5472246at2"/>
<feature type="transmembrane region" description="Helical" evidence="1">
    <location>
        <begin position="12"/>
        <end position="34"/>
    </location>
</feature>
<dbReference type="RefSeq" id="WP_138948461.1">
    <property type="nucleotide sequence ID" value="NZ_CP040749.1"/>
</dbReference>
<dbReference type="PANTHER" id="PTHR28008">
    <property type="entry name" value="DOMAIN PROTEIN, PUTATIVE (AFU_ORTHOLOGUE AFUA_3G10980)-RELATED"/>
    <property type="match status" value="1"/>
</dbReference>
<keyword evidence="1" id="KW-0472">Membrane</keyword>
<feature type="transmembrane region" description="Helical" evidence="1">
    <location>
        <begin position="70"/>
        <end position="91"/>
    </location>
</feature>
<protein>
    <recommendedName>
        <fullName evidence="2">VanZ-like domain-containing protein</fullName>
    </recommendedName>
</protein>
<sequence>MLKHIKKLLERNALAVAIFITLLVTLLSLISLKGVAKINVSNSDKYGHFIAYFTLGVSWLYAFRSRFKRWLHIVALLIIFGMVLEVLQGTLTTYRTADWHDEVANASGVILAYLVSYLWFIKREN</sequence>
<evidence type="ECO:0000259" key="2">
    <source>
        <dbReference type="Pfam" id="PF04892"/>
    </source>
</evidence>
<organism evidence="3 4">
    <name type="scientific">Aureibaculum algae</name>
    <dbReference type="NCBI Taxonomy" id="2584122"/>
    <lineage>
        <taxon>Bacteria</taxon>
        <taxon>Pseudomonadati</taxon>
        <taxon>Bacteroidota</taxon>
        <taxon>Flavobacteriia</taxon>
        <taxon>Flavobacteriales</taxon>
        <taxon>Flavobacteriaceae</taxon>
        <taxon>Aureibaculum</taxon>
    </lineage>
</organism>
<dbReference type="PANTHER" id="PTHR28008:SF1">
    <property type="entry name" value="DOMAIN PROTEIN, PUTATIVE (AFU_ORTHOLOGUE AFUA_3G10980)-RELATED"/>
    <property type="match status" value="1"/>
</dbReference>
<dbReference type="AlphaFoldDB" id="A0A5B7TMM3"/>
<evidence type="ECO:0000313" key="3">
    <source>
        <dbReference type="EMBL" id="QCX37528.1"/>
    </source>
</evidence>
<dbReference type="Proteomes" id="UP000306229">
    <property type="component" value="Chromosome"/>
</dbReference>
<name>A0A5B7TMM3_9FLAO</name>
<evidence type="ECO:0000313" key="4">
    <source>
        <dbReference type="Proteomes" id="UP000306229"/>
    </source>
</evidence>
<dbReference type="InterPro" id="IPR006976">
    <property type="entry name" value="VanZ-like"/>
</dbReference>
<dbReference type="KEGG" id="fbe:FF125_03405"/>
<keyword evidence="1" id="KW-0812">Transmembrane</keyword>
<dbReference type="NCBIfam" id="NF037970">
    <property type="entry name" value="vanZ_1"/>
    <property type="match status" value="1"/>
</dbReference>
<feature type="transmembrane region" description="Helical" evidence="1">
    <location>
        <begin position="103"/>
        <end position="121"/>
    </location>
</feature>
<feature type="transmembrane region" description="Helical" evidence="1">
    <location>
        <begin position="46"/>
        <end position="63"/>
    </location>
</feature>
<dbReference type="Pfam" id="PF04892">
    <property type="entry name" value="VanZ"/>
    <property type="match status" value="1"/>
</dbReference>
<keyword evidence="1" id="KW-1133">Transmembrane helix</keyword>